<feature type="domain" description="B30.2/SPRY" evidence="6">
    <location>
        <begin position="340"/>
        <end position="531"/>
    </location>
</feature>
<dbReference type="Gene3D" id="1.10.510.10">
    <property type="entry name" value="Transferase(Phosphotransferase) domain 1"/>
    <property type="match status" value="1"/>
</dbReference>
<evidence type="ECO:0000313" key="8">
    <source>
        <dbReference type="Proteomes" id="UP000465112"/>
    </source>
</evidence>
<keyword evidence="2 4" id="KW-0547">Nucleotide-binding</keyword>
<dbReference type="CDD" id="cd16040">
    <property type="entry name" value="SPRY_PRY_SNTX"/>
    <property type="match status" value="1"/>
</dbReference>
<comment type="caution">
    <text evidence="7">The sequence shown here is derived from an EMBL/GenBank/DDBJ whole genome shotgun (WGS) entry which is preliminary data.</text>
</comment>
<dbReference type="PANTHER" id="PTHR44329">
    <property type="entry name" value="SERINE/THREONINE-PROTEIN KINASE TNNI3K-RELATED"/>
    <property type="match status" value="1"/>
</dbReference>
<accession>A0A6A5FQL1</accession>
<dbReference type="PROSITE" id="PS50011">
    <property type="entry name" value="PROTEIN_KINASE_DOM"/>
    <property type="match status" value="1"/>
</dbReference>
<dbReference type="InterPro" id="IPR043136">
    <property type="entry name" value="B30.2/SPRY_sf"/>
</dbReference>
<keyword evidence="1" id="KW-0808">Transferase</keyword>
<dbReference type="OrthoDB" id="4062651at2759"/>
<feature type="domain" description="Protein kinase" evidence="5">
    <location>
        <begin position="10"/>
        <end position="281"/>
    </location>
</feature>
<evidence type="ECO:0000259" key="6">
    <source>
        <dbReference type="PROSITE" id="PS50188"/>
    </source>
</evidence>
<keyword evidence="1" id="KW-0418">Kinase</keyword>
<dbReference type="SMART" id="SM00589">
    <property type="entry name" value="PRY"/>
    <property type="match status" value="1"/>
</dbReference>
<dbReference type="InterPro" id="IPR001870">
    <property type="entry name" value="B30.2/SPRY"/>
</dbReference>
<dbReference type="InterPro" id="IPR003879">
    <property type="entry name" value="Butyrophylin_SPRY"/>
</dbReference>
<dbReference type="PANTHER" id="PTHR44329:SF297">
    <property type="entry name" value="RECEPTOR-INTERACTING SERINE_THREONINE-PROTEIN KINASE 3"/>
    <property type="match status" value="1"/>
</dbReference>
<dbReference type="InterPro" id="IPR001245">
    <property type="entry name" value="Ser-Thr/Tyr_kinase_cat_dom"/>
</dbReference>
<dbReference type="InterPro" id="IPR003877">
    <property type="entry name" value="SPRY_dom"/>
</dbReference>
<evidence type="ECO:0000259" key="5">
    <source>
        <dbReference type="PROSITE" id="PS50011"/>
    </source>
</evidence>
<dbReference type="InterPro" id="IPR051681">
    <property type="entry name" value="Ser/Thr_Kinases-Pseudokinases"/>
</dbReference>
<dbReference type="InterPro" id="IPR006574">
    <property type="entry name" value="PRY"/>
</dbReference>
<reference evidence="7 8" key="1">
    <citation type="submission" date="2019-06" db="EMBL/GenBank/DDBJ databases">
        <title>A chromosome-scale genome assembly of the European perch, Perca fluviatilis.</title>
        <authorList>
            <person name="Roques C."/>
            <person name="Zahm M."/>
            <person name="Cabau C."/>
            <person name="Klopp C."/>
            <person name="Bouchez O."/>
            <person name="Donnadieu C."/>
            <person name="Kuhl H."/>
            <person name="Gislard M."/>
            <person name="Guendouz S."/>
            <person name="Journot L."/>
            <person name="Haffray P."/>
            <person name="Bestin A."/>
            <person name="Morvezen R."/>
            <person name="Feron R."/>
            <person name="Wen M."/>
            <person name="Jouanno E."/>
            <person name="Herpin A."/>
            <person name="Schartl M."/>
            <person name="Postlethwait J."/>
            <person name="Schaerlinger B."/>
            <person name="Chardard D."/>
            <person name="Lecocq T."/>
            <person name="Poncet C."/>
            <person name="Jaffrelo L."/>
            <person name="Lampietro C."/>
            <person name="Guiguen Y."/>
        </authorList>
    </citation>
    <scope>NUCLEOTIDE SEQUENCE [LARGE SCALE GENOMIC DNA]</scope>
    <source>
        <tissue evidence="7">Blood</tissue>
    </source>
</reference>
<dbReference type="SMART" id="SM00449">
    <property type="entry name" value="SPRY"/>
    <property type="match status" value="1"/>
</dbReference>
<evidence type="ECO:0000256" key="2">
    <source>
        <dbReference type="ARBA" id="ARBA00022741"/>
    </source>
</evidence>
<dbReference type="InterPro" id="IPR017441">
    <property type="entry name" value="Protein_kinase_ATP_BS"/>
</dbReference>
<dbReference type="InterPro" id="IPR008271">
    <property type="entry name" value="Ser/Thr_kinase_AS"/>
</dbReference>
<evidence type="ECO:0000256" key="4">
    <source>
        <dbReference type="PROSITE-ProRule" id="PRU10141"/>
    </source>
</evidence>
<dbReference type="PROSITE" id="PS00108">
    <property type="entry name" value="PROTEIN_KINASE_ST"/>
    <property type="match status" value="1"/>
</dbReference>
<dbReference type="PRINTS" id="PR01407">
    <property type="entry name" value="BUTYPHLNCDUF"/>
</dbReference>
<dbReference type="SMART" id="SM00220">
    <property type="entry name" value="S_TKc"/>
    <property type="match status" value="1"/>
</dbReference>
<feature type="binding site" evidence="4">
    <location>
        <position position="39"/>
    </location>
    <ligand>
        <name>ATP</name>
        <dbReference type="ChEBI" id="CHEBI:30616"/>
    </ligand>
</feature>
<dbReference type="InterPro" id="IPR011009">
    <property type="entry name" value="Kinase-like_dom_sf"/>
</dbReference>
<dbReference type="Pfam" id="PF13765">
    <property type="entry name" value="PRY"/>
    <property type="match status" value="1"/>
</dbReference>
<sequence>MAQFVEDCSLRDWKEVGSGGFGQIYKARHHQWGFDVAIKLLLQGEGTEKSLLREIKMMRQVTSPHVMAVQGIFKGRTPSSGRSKQLGLVMELMERGSLASLQEALRGTPPWPLVFRLAHQVALGINYLHSLPRPVLHQDLKPQNVLLDDALNAKLTDFGLARISCSVTQVSKDDEPLGGTIHYMPPEALKSTSYKPTRAFDIYSYGILLWSIVTGKQPYEYAKPDVVMLRIPKGDRPQLDDIKGNVAGLTELKRLMKRCWDHKPEQRPRALECTTETEKLFKMHKHAINNAVYEVLMKLDQKKEDGMAAGAQVQRDQIAEASVEGTQQLLRELNLLAVPQQRVDPLRVQRRDLMKYSCELTLDTNTVNRELKLSNNNRTVTRVEEYQPYPDHPERFDWPQLLCRDGLTGRCYWEVERRGGRVSIAVSYRGISRRGNSVDYWFGRNDQSWRLWCSDDGYSVWHNNNRTSLPCSSSSVSRRVGVYVDCPAGSLSFYTVSSGSLIHLYTFNTTFTLPLYPGFAFGSYGASISLG</sequence>
<evidence type="ECO:0000256" key="1">
    <source>
        <dbReference type="ARBA" id="ARBA00022527"/>
    </source>
</evidence>
<dbReference type="Gene3D" id="2.60.120.920">
    <property type="match status" value="1"/>
</dbReference>
<dbReference type="PROSITE" id="PS50188">
    <property type="entry name" value="B302_SPRY"/>
    <property type="match status" value="1"/>
</dbReference>
<dbReference type="SUPFAM" id="SSF49899">
    <property type="entry name" value="Concanavalin A-like lectins/glucanases"/>
    <property type="match status" value="1"/>
</dbReference>
<name>A0A6A5FQL1_PERFL</name>
<dbReference type="SUPFAM" id="SSF56112">
    <property type="entry name" value="Protein kinase-like (PK-like)"/>
    <property type="match status" value="1"/>
</dbReference>
<proteinExistence type="predicted"/>
<dbReference type="AlphaFoldDB" id="A0A6A5FQL1"/>
<dbReference type="Pfam" id="PF07714">
    <property type="entry name" value="PK_Tyr_Ser-Thr"/>
    <property type="match status" value="1"/>
</dbReference>
<dbReference type="Pfam" id="PF00622">
    <property type="entry name" value="SPRY"/>
    <property type="match status" value="1"/>
</dbReference>
<dbReference type="GO" id="GO:0005524">
    <property type="term" value="F:ATP binding"/>
    <property type="evidence" value="ECO:0007669"/>
    <property type="project" value="UniProtKB-UniRule"/>
</dbReference>
<dbReference type="Proteomes" id="UP000465112">
    <property type="component" value="Chromosome 1"/>
</dbReference>
<evidence type="ECO:0000256" key="3">
    <source>
        <dbReference type="ARBA" id="ARBA00022840"/>
    </source>
</evidence>
<evidence type="ECO:0008006" key="9">
    <source>
        <dbReference type="Google" id="ProtNLM"/>
    </source>
</evidence>
<dbReference type="GO" id="GO:0004706">
    <property type="term" value="F:JUN kinase kinase kinase activity"/>
    <property type="evidence" value="ECO:0007669"/>
    <property type="project" value="TreeGrafter"/>
</dbReference>
<gene>
    <name evidence="7" type="ORF">PFLUV_G00000460</name>
</gene>
<dbReference type="EMBL" id="VHII01000001">
    <property type="protein sequence ID" value="KAF1394453.1"/>
    <property type="molecule type" value="Genomic_DNA"/>
</dbReference>
<evidence type="ECO:0000313" key="7">
    <source>
        <dbReference type="EMBL" id="KAF1394453.1"/>
    </source>
</evidence>
<protein>
    <recommendedName>
        <fullName evidence="9">Protein kinase domain-containing protein</fullName>
    </recommendedName>
</protein>
<dbReference type="InterPro" id="IPR000719">
    <property type="entry name" value="Prot_kinase_dom"/>
</dbReference>
<organism evidence="7 8">
    <name type="scientific">Perca fluviatilis</name>
    <name type="common">European perch</name>
    <dbReference type="NCBI Taxonomy" id="8168"/>
    <lineage>
        <taxon>Eukaryota</taxon>
        <taxon>Metazoa</taxon>
        <taxon>Chordata</taxon>
        <taxon>Craniata</taxon>
        <taxon>Vertebrata</taxon>
        <taxon>Euteleostomi</taxon>
        <taxon>Actinopterygii</taxon>
        <taxon>Neopterygii</taxon>
        <taxon>Teleostei</taxon>
        <taxon>Neoteleostei</taxon>
        <taxon>Acanthomorphata</taxon>
        <taxon>Eupercaria</taxon>
        <taxon>Perciformes</taxon>
        <taxon>Percoidei</taxon>
        <taxon>Percidae</taxon>
        <taxon>Percinae</taxon>
        <taxon>Perca</taxon>
    </lineage>
</organism>
<keyword evidence="8" id="KW-1185">Reference proteome</keyword>
<dbReference type="PROSITE" id="PS00107">
    <property type="entry name" value="PROTEIN_KINASE_ATP"/>
    <property type="match status" value="1"/>
</dbReference>
<dbReference type="InterPro" id="IPR013320">
    <property type="entry name" value="ConA-like_dom_sf"/>
</dbReference>
<keyword evidence="1" id="KW-0723">Serine/threonine-protein kinase</keyword>
<keyword evidence="3 4" id="KW-0067">ATP-binding</keyword>